<proteinExistence type="predicted"/>
<reference evidence="1 2" key="1">
    <citation type="journal article" date="2019" name="Genome Biol. Evol.">
        <title>Insights into the evolution of the New World diploid cottons (Gossypium, subgenus Houzingenia) based on genome sequencing.</title>
        <authorList>
            <person name="Grover C.E."/>
            <person name="Arick M.A. 2nd"/>
            <person name="Thrash A."/>
            <person name="Conover J.L."/>
            <person name="Sanders W.S."/>
            <person name="Peterson D.G."/>
            <person name="Frelichowski J.E."/>
            <person name="Scheffler J.A."/>
            <person name="Scheffler B.E."/>
            <person name="Wendel J.F."/>
        </authorList>
    </citation>
    <scope>NUCLEOTIDE SEQUENCE [LARGE SCALE GENOMIC DNA]</scope>
    <source>
        <strain evidence="1">1</strain>
        <tissue evidence="1">Leaf</tissue>
    </source>
</reference>
<dbReference type="Proteomes" id="UP000593576">
    <property type="component" value="Unassembled WGS sequence"/>
</dbReference>
<gene>
    <name evidence="1" type="ORF">Goshw_020621</name>
</gene>
<protein>
    <recommendedName>
        <fullName evidence="3">Aminotransferase class V domain-containing protein</fullName>
    </recommendedName>
</protein>
<evidence type="ECO:0008006" key="3">
    <source>
        <dbReference type="Google" id="ProtNLM"/>
    </source>
</evidence>
<dbReference type="PANTHER" id="PTHR14237">
    <property type="entry name" value="MOLYBDOPTERIN COFACTOR SULFURASE MOSC"/>
    <property type="match status" value="1"/>
</dbReference>
<dbReference type="OrthoDB" id="981286at2759"/>
<organism evidence="1 2">
    <name type="scientific">Gossypium schwendimanii</name>
    <name type="common">Cotton</name>
    <dbReference type="NCBI Taxonomy" id="34291"/>
    <lineage>
        <taxon>Eukaryota</taxon>
        <taxon>Viridiplantae</taxon>
        <taxon>Streptophyta</taxon>
        <taxon>Embryophyta</taxon>
        <taxon>Tracheophyta</taxon>
        <taxon>Spermatophyta</taxon>
        <taxon>Magnoliopsida</taxon>
        <taxon>eudicotyledons</taxon>
        <taxon>Gunneridae</taxon>
        <taxon>Pentapetalae</taxon>
        <taxon>rosids</taxon>
        <taxon>malvids</taxon>
        <taxon>Malvales</taxon>
        <taxon>Malvaceae</taxon>
        <taxon>Malvoideae</taxon>
        <taxon>Gossypium</taxon>
    </lineage>
</organism>
<name>A0A7J9NFI4_GOSSC</name>
<evidence type="ECO:0000313" key="1">
    <source>
        <dbReference type="EMBL" id="MBA0881938.1"/>
    </source>
</evidence>
<accession>A0A7J9NFI4</accession>
<dbReference type="AlphaFoldDB" id="A0A7J9NFI4"/>
<evidence type="ECO:0000313" key="2">
    <source>
        <dbReference type="Proteomes" id="UP000593576"/>
    </source>
</evidence>
<dbReference type="EMBL" id="JABFAF010280116">
    <property type="protein sequence ID" value="MBA0881938.1"/>
    <property type="molecule type" value="Genomic_DNA"/>
</dbReference>
<dbReference type="PANTHER" id="PTHR14237:SF64">
    <property type="entry name" value="MOLYBDENUM COFACTOR SULFURASE-LIKE PROTEIN"/>
    <property type="match status" value="1"/>
</dbReference>
<keyword evidence="2" id="KW-1185">Reference proteome</keyword>
<sequence length="70" mass="7871">MKKNGLFIIPLQSKVTGSRYSSTWMSLAKENGWHVLLDATALGAKEMEILGLSLFDLDFLICSFFKVFVL</sequence>
<comment type="caution">
    <text evidence="1">The sequence shown here is derived from an EMBL/GenBank/DDBJ whole genome shotgun (WGS) entry which is preliminary data.</text>
</comment>